<keyword evidence="2 4" id="KW-0863">Zinc-finger</keyword>
<keyword evidence="3" id="KW-0862">Zinc</keyword>
<evidence type="ECO:0000313" key="8">
    <source>
        <dbReference type="Proteomes" id="UP000550660"/>
    </source>
</evidence>
<feature type="non-terminal residue" evidence="7">
    <location>
        <position position="133"/>
    </location>
</feature>
<dbReference type="Proteomes" id="UP000550660">
    <property type="component" value="Unassembled WGS sequence"/>
</dbReference>
<evidence type="ECO:0000256" key="2">
    <source>
        <dbReference type="ARBA" id="ARBA00022771"/>
    </source>
</evidence>
<dbReference type="PROSITE" id="PS50089">
    <property type="entry name" value="ZF_RING_2"/>
    <property type="match status" value="1"/>
</dbReference>
<evidence type="ECO:0000259" key="5">
    <source>
        <dbReference type="PROSITE" id="PS50089"/>
    </source>
</evidence>
<dbReference type="GO" id="GO:0005634">
    <property type="term" value="C:nucleus"/>
    <property type="evidence" value="ECO:0007669"/>
    <property type="project" value="TreeGrafter"/>
</dbReference>
<name>A0A7L0EUI3_TROML</name>
<dbReference type="InterPro" id="IPR011011">
    <property type="entry name" value="Znf_FYVE_PHD"/>
</dbReference>
<organism evidence="7 8">
    <name type="scientific">Trogon melanurus</name>
    <name type="common">Black-tailed trogon</name>
    <dbReference type="NCBI Taxonomy" id="56311"/>
    <lineage>
        <taxon>Eukaryota</taxon>
        <taxon>Metazoa</taxon>
        <taxon>Chordata</taxon>
        <taxon>Craniata</taxon>
        <taxon>Vertebrata</taxon>
        <taxon>Euteleostomi</taxon>
        <taxon>Archelosauria</taxon>
        <taxon>Archosauria</taxon>
        <taxon>Dinosauria</taxon>
        <taxon>Saurischia</taxon>
        <taxon>Theropoda</taxon>
        <taxon>Coelurosauria</taxon>
        <taxon>Aves</taxon>
        <taxon>Neognathae</taxon>
        <taxon>Neoaves</taxon>
        <taxon>Telluraves</taxon>
        <taxon>Coraciimorphae</taxon>
        <taxon>Trogoniformes</taxon>
        <taxon>Trogonidae</taxon>
        <taxon>Trogon</taxon>
    </lineage>
</organism>
<dbReference type="InterPro" id="IPR051188">
    <property type="entry name" value="PHD-type_Zinc_Finger"/>
</dbReference>
<feature type="domain" description="PHD-type" evidence="6">
    <location>
        <begin position="1"/>
        <end position="50"/>
    </location>
</feature>
<dbReference type="Pfam" id="PF13771">
    <property type="entry name" value="zf-HC5HC2H"/>
    <property type="match status" value="1"/>
</dbReference>
<evidence type="ECO:0000313" key="7">
    <source>
        <dbReference type="EMBL" id="NXJ86211.1"/>
    </source>
</evidence>
<dbReference type="PROSITE" id="PS51805">
    <property type="entry name" value="EPHD"/>
    <property type="match status" value="1"/>
</dbReference>
<dbReference type="SUPFAM" id="SSF57903">
    <property type="entry name" value="FYVE/PHD zinc finger"/>
    <property type="match status" value="1"/>
</dbReference>
<dbReference type="PANTHER" id="PTHR12420:SF47">
    <property type="entry name" value="PHD FINGER PROTEIN 7"/>
    <property type="match status" value="1"/>
</dbReference>
<keyword evidence="7" id="KW-0436">Ligase</keyword>
<comment type="caution">
    <text evidence="7">The sequence shown here is derived from an EMBL/GenBank/DDBJ whole genome shotgun (WGS) entry which is preliminary data.</text>
</comment>
<dbReference type="Gene3D" id="3.30.40.10">
    <property type="entry name" value="Zinc/RING finger domain, C3HC4 (zinc finger)"/>
    <property type="match status" value="2"/>
</dbReference>
<gene>
    <name evidence="7" type="primary">G2e3_6</name>
    <name evidence="7" type="ORF">TROMEL_R04669</name>
</gene>
<protein>
    <submittedName>
        <fullName evidence="7">G2E3 ligase</fullName>
    </submittedName>
</protein>
<evidence type="ECO:0000256" key="1">
    <source>
        <dbReference type="ARBA" id="ARBA00022723"/>
    </source>
</evidence>
<accession>A0A7L0EUI3</accession>
<dbReference type="InterPro" id="IPR019786">
    <property type="entry name" value="Zinc_finger_PHD-type_CS"/>
</dbReference>
<keyword evidence="1" id="KW-0479">Metal-binding</keyword>
<feature type="non-terminal residue" evidence="7">
    <location>
        <position position="1"/>
    </location>
</feature>
<evidence type="ECO:0000256" key="3">
    <source>
        <dbReference type="ARBA" id="ARBA00022833"/>
    </source>
</evidence>
<dbReference type="EMBL" id="VXAG01002753">
    <property type="protein sequence ID" value="NXJ86211.1"/>
    <property type="molecule type" value="Genomic_DNA"/>
</dbReference>
<proteinExistence type="predicted"/>
<dbReference type="AlphaFoldDB" id="A0A7L0EUI3"/>
<dbReference type="OrthoDB" id="512616at2759"/>
<dbReference type="InterPro" id="IPR013083">
    <property type="entry name" value="Znf_RING/FYVE/PHD"/>
</dbReference>
<dbReference type="GO" id="GO:0016874">
    <property type="term" value="F:ligase activity"/>
    <property type="evidence" value="ECO:0007669"/>
    <property type="project" value="UniProtKB-KW"/>
</dbReference>
<dbReference type="InterPro" id="IPR001841">
    <property type="entry name" value="Znf_RING"/>
</dbReference>
<dbReference type="PROSITE" id="PS01359">
    <property type="entry name" value="ZF_PHD_1"/>
    <property type="match status" value="1"/>
</dbReference>
<dbReference type="PANTHER" id="PTHR12420">
    <property type="entry name" value="PHD FINGER PROTEIN"/>
    <property type="match status" value="1"/>
</dbReference>
<evidence type="ECO:0000259" key="6">
    <source>
        <dbReference type="PROSITE" id="PS51805"/>
    </source>
</evidence>
<dbReference type="GO" id="GO:0008270">
    <property type="term" value="F:zinc ion binding"/>
    <property type="evidence" value="ECO:0007669"/>
    <property type="project" value="UniProtKB-KW"/>
</dbReference>
<feature type="domain" description="RING-type" evidence="5">
    <location>
        <begin position="65"/>
        <end position="114"/>
    </location>
</feature>
<keyword evidence="8" id="KW-1185">Reference proteome</keyword>
<dbReference type="InterPro" id="IPR034732">
    <property type="entry name" value="EPHD"/>
</dbReference>
<evidence type="ECO:0000256" key="4">
    <source>
        <dbReference type="PROSITE-ProRule" id="PRU00175"/>
    </source>
</evidence>
<sequence length="133" mass="14569">QVCVVCGESGAAITCCLPRCDCSFHLPCAARGGCITQFFGHYRAFCSDHRPQQTVEAVRNKDTSCLICPEPLDDGLCFGTMVCPACKHAWFHRSCIQGLALSAGLVCFQCPLCRDSHLFLPEMLIMGIQIPIR</sequence>
<reference evidence="7 8" key="1">
    <citation type="submission" date="2019-09" db="EMBL/GenBank/DDBJ databases">
        <title>Bird 10,000 Genomes (B10K) Project - Family phase.</title>
        <authorList>
            <person name="Zhang G."/>
        </authorList>
    </citation>
    <scope>NUCLEOTIDE SEQUENCE [LARGE SCALE GENOMIC DNA]</scope>
    <source>
        <strain evidence="7">B10K-DU-007-40</strain>
        <tissue evidence="7">Mixed tissue sample</tissue>
    </source>
</reference>